<dbReference type="AlphaFoldDB" id="A0A6F8ZDC0"/>
<dbReference type="Proteomes" id="UP000503399">
    <property type="component" value="Chromosome"/>
</dbReference>
<gene>
    <name evidence="2" type="ORF">R50_0251</name>
</gene>
<reference evidence="2 3" key="1">
    <citation type="submission" date="2020-02" db="EMBL/GenBank/DDBJ databases">
        <authorList>
            <person name="Hogendoorn C."/>
        </authorList>
    </citation>
    <scope>NUCLEOTIDE SEQUENCE [LARGE SCALE GENOMIC DNA]</scope>
    <source>
        <strain evidence="2">R501</strain>
    </source>
</reference>
<sequence length="121" mass="12903">MAAAAVEGGGSHGADRGQLIRPDGGPDRHPQRQPASGLGHLPRDPAPGPPETPAGPRLPGILEPRKRREQALVSGTPGAEIPGVRTRKLTQWGQALGWEGVSRSTVWQEALDFDLHHARRL</sequence>
<dbReference type="KEGG" id="hfv:R50_0251"/>
<accession>A0A6F8ZDC0</accession>
<evidence type="ECO:0000313" key="3">
    <source>
        <dbReference type="Proteomes" id="UP000503399"/>
    </source>
</evidence>
<keyword evidence="3" id="KW-1185">Reference proteome</keyword>
<evidence type="ECO:0000313" key="2">
    <source>
        <dbReference type="EMBL" id="CAB1127757.1"/>
    </source>
</evidence>
<protein>
    <submittedName>
        <fullName evidence="2">Uncharacterized protein</fullName>
    </submittedName>
</protein>
<name>A0A6F8ZDC0_9FIRM</name>
<proteinExistence type="predicted"/>
<organism evidence="2 3">
    <name type="scientific">Candidatus Hydrogenisulfobacillus filiaventi</name>
    <dbReference type="NCBI Taxonomy" id="2707344"/>
    <lineage>
        <taxon>Bacteria</taxon>
        <taxon>Bacillati</taxon>
        <taxon>Bacillota</taxon>
        <taxon>Clostridia</taxon>
        <taxon>Eubacteriales</taxon>
        <taxon>Clostridiales Family XVII. Incertae Sedis</taxon>
        <taxon>Candidatus Hydrogenisulfobacillus</taxon>
    </lineage>
</organism>
<feature type="compositionally biased region" description="Pro residues" evidence="1">
    <location>
        <begin position="44"/>
        <end position="53"/>
    </location>
</feature>
<dbReference type="EMBL" id="LR778114">
    <property type="protein sequence ID" value="CAB1127757.1"/>
    <property type="molecule type" value="Genomic_DNA"/>
</dbReference>
<evidence type="ECO:0000256" key="1">
    <source>
        <dbReference type="SAM" id="MobiDB-lite"/>
    </source>
</evidence>
<feature type="region of interest" description="Disordered" evidence="1">
    <location>
        <begin position="1"/>
        <end position="80"/>
    </location>
</feature>